<dbReference type="AlphaFoldDB" id="E3PV19"/>
<dbReference type="Gene3D" id="3.90.550.10">
    <property type="entry name" value="Spore Coat Polysaccharide Biosynthesis Protein SpsA, Chain A"/>
    <property type="match status" value="1"/>
</dbReference>
<sequence>MKNLAIIPARSGSKGLKDKNIKLLNGKPLISYTIEAAINSKMFDEVMVSTDSIEYAEIAKLYGAKVPFMRNSELSNDTASSWDVVRDVLHKYKKDGKEFDTVALLQPTSPLRTGKDIIEGYKVLKDKSANMIVSVCEVEHSPLWMNTLSKNNSMENFINSNIVGLPRQELEKYYRINGAIYIIKTEYLLKTNNIYKDKSFALIIDKKKSIDIDDELDFIIAEILIKSTNLDTL</sequence>
<gene>
    <name evidence="1" type="primary">neuA</name>
    <name evidence="1" type="ordered locus">CLOST_0369</name>
</gene>
<keyword evidence="1" id="KW-0548">Nucleotidyltransferase</keyword>
<keyword evidence="2" id="KW-1185">Reference proteome</keyword>
<dbReference type="SUPFAM" id="SSF53448">
    <property type="entry name" value="Nucleotide-diphospho-sugar transferases"/>
    <property type="match status" value="1"/>
</dbReference>
<name>E3PV19_ACESD</name>
<dbReference type="GO" id="GO:0008781">
    <property type="term" value="F:N-acylneuraminate cytidylyltransferase activity"/>
    <property type="evidence" value="ECO:0007669"/>
    <property type="project" value="UniProtKB-EC"/>
</dbReference>
<dbReference type="EC" id="2.7.7.43" evidence="1"/>
<dbReference type="STRING" id="1511.CLOST_0369"/>
<organism evidence="1 2">
    <name type="scientific">Acetoanaerobium sticklandii (strain ATCC 12662 / DSM 519 / JCM 1433 / CCUG 9281 / NCIMB 10654 / HF)</name>
    <name type="common">Clostridium sticklandii</name>
    <dbReference type="NCBI Taxonomy" id="499177"/>
    <lineage>
        <taxon>Bacteria</taxon>
        <taxon>Bacillati</taxon>
        <taxon>Bacillota</taxon>
        <taxon>Clostridia</taxon>
        <taxon>Peptostreptococcales</taxon>
        <taxon>Filifactoraceae</taxon>
        <taxon>Acetoanaerobium</taxon>
    </lineage>
</organism>
<evidence type="ECO:0000313" key="1">
    <source>
        <dbReference type="EMBL" id="CBH20499.1"/>
    </source>
</evidence>
<dbReference type="EMBL" id="FP565809">
    <property type="protein sequence ID" value="CBH20499.1"/>
    <property type="molecule type" value="Genomic_DNA"/>
</dbReference>
<dbReference type="InterPro" id="IPR050793">
    <property type="entry name" value="CMP-NeuNAc_synthase"/>
</dbReference>
<dbReference type="InterPro" id="IPR029044">
    <property type="entry name" value="Nucleotide-diphossugar_trans"/>
</dbReference>
<dbReference type="KEGG" id="cst:CLOST_0369"/>
<dbReference type="eggNOG" id="COG1083">
    <property type="taxonomic scope" value="Bacteria"/>
</dbReference>
<dbReference type="Pfam" id="PF02348">
    <property type="entry name" value="CTP_transf_3"/>
    <property type="match status" value="1"/>
</dbReference>
<dbReference type="Proteomes" id="UP000007041">
    <property type="component" value="Chromosome"/>
</dbReference>
<protein>
    <submittedName>
        <fullName evidence="1">N-acylneuraminate cytidylyltransferase (CMP-N-acetylneuraminic acid synthetase) (CMP-NeuNAc synthetase) (CMP-sialic acid synthetase)</fullName>
        <ecNumber evidence="1">2.7.7.43</ecNumber>
    </submittedName>
</protein>
<dbReference type="CDD" id="cd02513">
    <property type="entry name" value="CMP-NeuAc_Synthase"/>
    <property type="match status" value="1"/>
</dbReference>
<reference evidence="2" key="1">
    <citation type="journal article" date="2010" name="BMC Genomics">
        <title>Clostridium sticklandii, a specialist in amino acid degradation:revisiting its metabolism through its genome sequence.</title>
        <authorList>
            <person name="Fonknechten N."/>
            <person name="Chaussonnerie S."/>
            <person name="Tricot S."/>
            <person name="Lajus A."/>
            <person name="Andreesen J.R."/>
            <person name="Perchat N."/>
            <person name="Pelletier E."/>
            <person name="Gouyvenoux M."/>
            <person name="Barbe V."/>
            <person name="Salanoubat M."/>
            <person name="Le Paslier D."/>
            <person name="Weissenbach J."/>
            <person name="Cohen G.N."/>
            <person name="Kreimeyer A."/>
        </authorList>
    </citation>
    <scope>NUCLEOTIDE SEQUENCE [LARGE SCALE GENOMIC DNA]</scope>
    <source>
        <strain evidence="2">ATCC 12662 / DSM 519 / JCM 1433 / CCUG 9281 / NCIMB 10654 / HF</strain>
    </source>
</reference>
<accession>E3PV19</accession>
<dbReference type="PANTHER" id="PTHR21485:SF6">
    <property type="entry name" value="N-ACYLNEURAMINATE CYTIDYLYLTRANSFERASE-RELATED"/>
    <property type="match status" value="1"/>
</dbReference>
<proteinExistence type="predicted"/>
<evidence type="ECO:0000313" key="2">
    <source>
        <dbReference type="Proteomes" id="UP000007041"/>
    </source>
</evidence>
<dbReference type="HOGENOM" id="CLU_042930_1_1_9"/>
<dbReference type="PANTHER" id="PTHR21485">
    <property type="entry name" value="HAD SUPERFAMILY MEMBERS CMAS AND KDSC"/>
    <property type="match status" value="1"/>
</dbReference>
<dbReference type="InterPro" id="IPR003329">
    <property type="entry name" value="Cytidylyl_trans"/>
</dbReference>
<keyword evidence="1" id="KW-0808">Transferase</keyword>